<dbReference type="EMBL" id="MT142136">
    <property type="protein sequence ID" value="QJA75030.1"/>
    <property type="molecule type" value="Genomic_DNA"/>
</dbReference>
<protein>
    <submittedName>
        <fullName evidence="1">Uncharacterized protein</fullName>
    </submittedName>
</protein>
<dbReference type="AlphaFoldDB" id="A0A6M3JYA3"/>
<sequence>MGQQVNVYRKLKMFPGAVVEGALGPLFDTNGTTYYVNNITGSSTADGLSWNSAFDQLSTAVTASEAKRQLQGTDTNDYVRNTIVMQGTGTAYTYVAALPSYCDVIGLGAVPFGDGAGIVVLGNAAGSYDGAAGSTRGSNWYNIQFVGAGTKYAVDLAVAYRTSFEMCGFGGNAASAACAIAFNVVSASGLVLRDCKTLAHAAFPVIGYAMSTAGGNWNECLMERCYGNASTTGYTNAGYLQNGSIVRDCIFYGGTTGLSDTSAQTGLGALAFYWHNFASGGTTGMTVTNGAELRSMDNYSVGNATSAVYYALGA</sequence>
<evidence type="ECO:0000313" key="1">
    <source>
        <dbReference type="EMBL" id="QJA75030.1"/>
    </source>
</evidence>
<name>A0A6M3JYA3_9ZZZZ</name>
<reference evidence="1" key="1">
    <citation type="submission" date="2020-03" db="EMBL/GenBank/DDBJ databases">
        <title>The deep terrestrial virosphere.</title>
        <authorList>
            <person name="Holmfeldt K."/>
            <person name="Nilsson E."/>
            <person name="Simone D."/>
            <person name="Lopez-Fernandez M."/>
            <person name="Wu X."/>
            <person name="de Brujin I."/>
            <person name="Lundin D."/>
            <person name="Andersson A."/>
            <person name="Bertilsson S."/>
            <person name="Dopson M."/>
        </authorList>
    </citation>
    <scope>NUCLEOTIDE SEQUENCE</scope>
    <source>
        <strain evidence="1">MM415A01881</strain>
    </source>
</reference>
<proteinExistence type="predicted"/>
<gene>
    <name evidence="1" type="ORF">MM415A01881_0006</name>
</gene>
<organism evidence="1">
    <name type="scientific">viral metagenome</name>
    <dbReference type="NCBI Taxonomy" id="1070528"/>
    <lineage>
        <taxon>unclassified sequences</taxon>
        <taxon>metagenomes</taxon>
        <taxon>organismal metagenomes</taxon>
    </lineage>
</organism>
<accession>A0A6M3JYA3</accession>